<dbReference type="EMBL" id="KL597022">
    <property type="protein sequence ID" value="KER20774.1"/>
    <property type="molecule type" value="Genomic_DNA"/>
</dbReference>
<protein>
    <submittedName>
        <fullName evidence="1">Uncharacterized protein</fullName>
    </submittedName>
</protein>
<evidence type="ECO:0000313" key="1">
    <source>
        <dbReference type="EMBL" id="KER20774.1"/>
    </source>
</evidence>
<proteinExistence type="predicted"/>
<dbReference type="KEGG" id="ovi:T265_10745"/>
<accession>A0A075A041</accession>
<dbReference type="CTD" id="20324913"/>
<sequence>MVHTKRFSSSERTYSSGIFFPHFWYELCGPPLPRRLPMLILERSSKQYCTCSYASPCDCKSTTRKLGQKRPLCASLKTAKQSKWSKYFFHGLAWTYNPIILSIQN</sequence>
<gene>
    <name evidence="1" type="ORF">T265_10745</name>
</gene>
<organism evidence="1 2">
    <name type="scientific">Opisthorchis viverrini</name>
    <name type="common">Southeast Asian liver fluke</name>
    <dbReference type="NCBI Taxonomy" id="6198"/>
    <lineage>
        <taxon>Eukaryota</taxon>
        <taxon>Metazoa</taxon>
        <taxon>Spiralia</taxon>
        <taxon>Lophotrochozoa</taxon>
        <taxon>Platyhelminthes</taxon>
        <taxon>Trematoda</taxon>
        <taxon>Digenea</taxon>
        <taxon>Opisthorchiida</taxon>
        <taxon>Opisthorchiata</taxon>
        <taxon>Opisthorchiidae</taxon>
        <taxon>Opisthorchis</taxon>
    </lineage>
</organism>
<evidence type="ECO:0000313" key="2">
    <source>
        <dbReference type="Proteomes" id="UP000054324"/>
    </source>
</evidence>
<dbReference type="Proteomes" id="UP000054324">
    <property type="component" value="Unassembled WGS sequence"/>
</dbReference>
<keyword evidence="2" id="KW-1185">Reference proteome</keyword>
<dbReference type="GeneID" id="20324913"/>
<name>A0A075A041_OPIVI</name>
<reference evidence="1 2" key="1">
    <citation type="submission" date="2013-11" db="EMBL/GenBank/DDBJ databases">
        <title>Opisthorchis viverrini - life in the bile duct.</title>
        <authorList>
            <person name="Young N.D."/>
            <person name="Nagarajan N."/>
            <person name="Lin S.J."/>
            <person name="Korhonen P.K."/>
            <person name="Jex A.R."/>
            <person name="Hall R.S."/>
            <person name="Safavi-Hemami H."/>
            <person name="Kaewkong W."/>
            <person name="Bertrand D."/>
            <person name="Gao S."/>
            <person name="Seet Q."/>
            <person name="Wongkham S."/>
            <person name="Teh B.T."/>
            <person name="Wongkham C."/>
            <person name="Intapan P.M."/>
            <person name="Maleewong W."/>
            <person name="Yang X."/>
            <person name="Hu M."/>
            <person name="Wang Z."/>
            <person name="Hofmann A."/>
            <person name="Sternberg P.W."/>
            <person name="Tan P."/>
            <person name="Wang J."/>
            <person name="Gasser R.B."/>
        </authorList>
    </citation>
    <scope>NUCLEOTIDE SEQUENCE [LARGE SCALE GENOMIC DNA]</scope>
</reference>
<dbReference type="AlphaFoldDB" id="A0A075A041"/>
<dbReference type="RefSeq" id="XP_009175474.1">
    <property type="nucleotide sequence ID" value="XM_009177210.1"/>
</dbReference>